<organism evidence="9 10">
    <name type="scientific">Aphidius gifuensis</name>
    <name type="common">Parasitoid wasp</name>
    <dbReference type="NCBI Taxonomy" id="684658"/>
    <lineage>
        <taxon>Eukaryota</taxon>
        <taxon>Metazoa</taxon>
        <taxon>Ecdysozoa</taxon>
        <taxon>Arthropoda</taxon>
        <taxon>Hexapoda</taxon>
        <taxon>Insecta</taxon>
        <taxon>Pterygota</taxon>
        <taxon>Neoptera</taxon>
        <taxon>Endopterygota</taxon>
        <taxon>Hymenoptera</taxon>
        <taxon>Apocrita</taxon>
        <taxon>Ichneumonoidea</taxon>
        <taxon>Braconidae</taxon>
        <taxon>Aphidiinae</taxon>
        <taxon>Aphidius</taxon>
    </lineage>
</organism>
<dbReference type="PANTHER" id="PTHR43563:SF18">
    <property type="entry name" value="AMINE OXIDASE DOMAIN-CONTAINING PROTEIN"/>
    <property type="match status" value="1"/>
</dbReference>
<dbReference type="GO" id="GO:0005741">
    <property type="term" value="C:mitochondrial outer membrane"/>
    <property type="evidence" value="ECO:0007669"/>
    <property type="project" value="UniProtKB-SubCell"/>
</dbReference>
<evidence type="ECO:0000256" key="3">
    <source>
        <dbReference type="ARBA" id="ARBA00005995"/>
    </source>
</evidence>
<evidence type="ECO:0000256" key="5">
    <source>
        <dbReference type="ARBA" id="ARBA00048448"/>
    </source>
</evidence>
<dbReference type="Pfam" id="PF01593">
    <property type="entry name" value="Amino_oxidase"/>
    <property type="match status" value="1"/>
</dbReference>
<dbReference type="EMBL" id="JACMRX010000003">
    <property type="protein sequence ID" value="KAF7993140.1"/>
    <property type="molecule type" value="Genomic_DNA"/>
</dbReference>
<keyword evidence="4 7" id="KW-0560">Oxidoreductase</keyword>
<dbReference type="SUPFAM" id="SSF51905">
    <property type="entry name" value="FAD/NAD(P)-binding domain"/>
    <property type="match status" value="1"/>
</dbReference>
<comment type="similarity">
    <text evidence="3 7">Belongs to the flavin monoamine oxidase family.</text>
</comment>
<dbReference type="InterPro" id="IPR002937">
    <property type="entry name" value="Amino_oxidase"/>
</dbReference>
<dbReference type="PRINTS" id="PR00757">
    <property type="entry name" value="AMINEOXDASEF"/>
</dbReference>
<dbReference type="Gene3D" id="3.50.50.60">
    <property type="entry name" value="FAD/NAD(P)-binding domain"/>
    <property type="match status" value="1"/>
</dbReference>
<dbReference type="GO" id="GO:0097621">
    <property type="term" value="F:monoamine oxidase activity"/>
    <property type="evidence" value="ECO:0007669"/>
    <property type="project" value="UniProtKB-EC"/>
</dbReference>
<evidence type="ECO:0000256" key="4">
    <source>
        <dbReference type="ARBA" id="ARBA00023002"/>
    </source>
</evidence>
<comment type="caution">
    <text evidence="9">The sequence shown here is derived from an EMBL/GenBank/DDBJ whole genome shotgun (WGS) entry which is preliminary data.</text>
</comment>
<dbReference type="PANTHER" id="PTHR43563">
    <property type="entry name" value="AMINE OXIDASE"/>
    <property type="match status" value="1"/>
</dbReference>
<proteinExistence type="inferred from homology"/>
<dbReference type="OrthoDB" id="7777654at2759"/>
<keyword evidence="7" id="KW-0472">Membrane</keyword>
<keyword evidence="7" id="KW-1133">Transmembrane helix</keyword>
<dbReference type="Proteomes" id="UP000639338">
    <property type="component" value="Unassembled WGS sequence"/>
</dbReference>
<evidence type="ECO:0000256" key="2">
    <source>
        <dbReference type="ARBA" id="ARBA00004362"/>
    </source>
</evidence>
<feature type="binding site" evidence="6">
    <location>
        <position position="28"/>
    </location>
    <ligand>
        <name>FAD</name>
        <dbReference type="ChEBI" id="CHEBI:57692"/>
    </ligand>
</feature>
<comment type="catalytic activity">
    <reaction evidence="5">
        <text>a secondary aliphatic amine + O2 + H2O = a primary amine + an aldehyde + H2O2</text>
        <dbReference type="Rhea" id="RHEA:26414"/>
        <dbReference type="ChEBI" id="CHEBI:15377"/>
        <dbReference type="ChEBI" id="CHEBI:15379"/>
        <dbReference type="ChEBI" id="CHEBI:16240"/>
        <dbReference type="ChEBI" id="CHEBI:17478"/>
        <dbReference type="ChEBI" id="CHEBI:58855"/>
        <dbReference type="ChEBI" id="CHEBI:65296"/>
        <dbReference type="EC" id="1.4.3.4"/>
    </reaction>
</comment>
<evidence type="ECO:0000256" key="6">
    <source>
        <dbReference type="PIRSR" id="PIRSR601613-1"/>
    </source>
</evidence>
<name>A0A835CUA4_APHGI</name>
<evidence type="ECO:0000259" key="8">
    <source>
        <dbReference type="Pfam" id="PF01593"/>
    </source>
</evidence>
<feature type="transmembrane region" description="Helical" evidence="7">
    <location>
        <begin position="465"/>
        <end position="484"/>
    </location>
</feature>
<keyword evidence="7" id="KW-0274">FAD</keyword>
<evidence type="ECO:0000256" key="1">
    <source>
        <dbReference type="ARBA" id="ARBA00001974"/>
    </source>
</evidence>
<gene>
    <name evidence="9" type="ORF">HCN44_005921</name>
</gene>
<keyword evidence="7" id="KW-0812">Transmembrane</keyword>
<dbReference type="InterPro" id="IPR001613">
    <property type="entry name" value="Flavin_amine_oxidase"/>
</dbReference>
<protein>
    <recommendedName>
        <fullName evidence="7">Amine oxidase</fullName>
        <ecNumber evidence="7">1.4.3.-</ecNumber>
    </recommendedName>
</protein>
<dbReference type="EC" id="1.4.3.-" evidence="7"/>
<sequence>MTSNRKTYDTDDVDFDDFDVVIIGGGLTGLTAAYKIMKKNANLSLAIIETQDKFGGKLISLSKGFYFHDFQLYLMQLLQELHLDTEYIDKNNNKKRIYWRTKSFNNKFTNFVTAEIFNFVKLVNTMSINYVFNSKIIDEERRHLGETSVDDFLNSNLTTSRAKSFCKNLIFLTCGSTKTKNISLLWWLEILNNAGGFFKRLKFTLTSDTKITIKTGLSEMINCLEKKIISDNEALKIPESVELIKFNDYHVWVTTNKKIYKCSNVIVAVPPSEIKKIKIMGPINPSHLEYFNQYMSQSVGYFETTFKSSLSLFEYSGTIVASYENKLGPRLIYKIKNNIFAGYFSSACLYNSRQSIIQMIRKFLHQNCQVIEHREKIYEQGLMNIFRPCSIDKYIDPMNDKCHRIIFAASEYAKNWPGTADGAVEAGEHAACLTLYYLRPQSLTLTEVFKFMPLKLIKKKINYELWLVNKIFFIVNSLIFWNYLRKAYNF</sequence>
<dbReference type="AlphaFoldDB" id="A0A835CUA4"/>
<comment type="cofactor">
    <cofactor evidence="1 7">
        <name>FAD</name>
        <dbReference type="ChEBI" id="CHEBI:57692"/>
    </cofactor>
</comment>
<dbReference type="InterPro" id="IPR050703">
    <property type="entry name" value="Flavin_MAO"/>
</dbReference>
<evidence type="ECO:0000313" key="9">
    <source>
        <dbReference type="EMBL" id="KAF7993140.1"/>
    </source>
</evidence>
<dbReference type="GO" id="GO:0008131">
    <property type="term" value="F:primary methylamine oxidase activity"/>
    <property type="evidence" value="ECO:0007669"/>
    <property type="project" value="UniProtKB-ARBA"/>
</dbReference>
<comment type="subcellular location">
    <subcellularLocation>
        <location evidence="2">Mitochondrion outer membrane</location>
        <topology evidence="2">Single-pass type IV membrane protein</topology>
        <orientation evidence="2">Cytoplasmic side</orientation>
    </subcellularLocation>
</comment>
<keyword evidence="7" id="KW-0285">Flavoprotein</keyword>
<evidence type="ECO:0000313" key="10">
    <source>
        <dbReference type="Proteomes" id="UP000639338"/>
    </source>
</evidence>
<accession>A0A835CUA4</accession>
<dbReference type="InterPro" id="IPR036188">
    <property type="entry name" value="FAD/NAD-bd_sf"/>
</dbReference>
<evidence type="ECO:0000256" key="7">
    <source>
        <dbReference type="RuleBase" id="RU362067"/>
    </source>
</evidence>
<feature type="binding site" evidence="6">
    <location>
        <position position="241"/>
    </location>
    <ligand>
        <name>substrate</name>
    </ligand>
</feature>
<feature type="domain" description="Amine oxidase" evidence="8">
    <location>
        <begin position="27"/>
        <end position="307"/>
    </location>
</feature>
<reference evidence="9 10" key="1">
    <citation type="submission" date="2020-08" db="EMBL/GenBank/DDBJ databases">
        <title>Aphidius gifuensis genome sequencing and assembly.</title>
        <authorList>
            <person name="Du Z."/>
        </authorList>
    </citation>
    <scope>NUCLEOTIDE SEQUENCE [LARGE SCALE GENOMIC DNA]</scope>
    <source>
        <strain evidence="9">YNYX2018</strain>
        <tissue evidence="9">Adults</tissue>
    </source>
</reference>
<feature type="binding site" evidence="6">
    <location>
        <position position="411"/>
    </location>
    <ligand>
        <name>FAD</name>
        <dbReference type="ChEBI" id="CHEBI:57692"/>
    </ligand>
</feature>
<keyword evidence="10" id="KW-1185">Reference proteome</keyword>